<keyword evidence="3" id="KW-1185">Reference proteome</keyword>
<evidence type="ECO:0000259" key="1">
    <source>
        <dbReference type="Pfam" id="PF03235"/>
    </source>
</evidence>
<dbReference type="PANTHER" id="PTHR39639">
    <property type="entry name" value="CHROMOSOME 16, WHOLE GENOME SHOTGUN SEQUENCE"/>
    <property type="match status" value="1"/>
</dbReference>
<protein>
    <submittedName>
        <fullName evidence="2">DUF262 domain-containing protein</fullName>
    </submittedName>
</protein>
<dbReference type="PANTHER" id="PTHR39639:SF1">
    <property type="entry name" value="DUF262 DOMAIN-CONTAINING PROTEIN"/>
    <property type="match status" value="1"/>
</dbReference>
<evidence type="ECO:0000313" key="2">
    <source>
        <dbReference type="EMBL" id="MFC7748805.1"/>
    </source>
</evidence>
<dbReference type="EMBL" id="JBHTGQ010000003">
    <property type="protein sequence ID" value="MFC7748805.1"/>
    <property type="molecule type" value="Genomic_DNA"/>
</dbReference>
<comment type="caution">
    <text evidence="2">The sequence shown here is derived from an EMBL/GenBank/DDBJ whole genome shotgun (WGS) entry which is preliminary data.</text>
</comment>
<gene>
    <name evidence="2" type="ORF">ACFQWB_02440</name>
</gene>
<feature type="domain" description="GmrSD restriction endonucleases N-terminal" evidence="1">
    <location>
        <begin position="31"/>
        <end position="167"/>
    </location>
</feature>
<dbReference type="RefSeq" id="WP_138790517.1">
    <property type="nucleotide sequence ID" value="NZ_JBHTGQ010000003.1"/>
</dbReference>
<dbReference type="InterPro" id="IPR004919">
    <property type="entry name" value="GmrSD_N"/>
</dbReference>
<sequence>MMEMENDLTEGIVVHTQQMDLTLSQLREMSDANDIITNPDYQRKYVYDDPRASKLVESILIGIPIPVIYLCEEKENEFSVIDGQQRITSFVRFLKNEFALVGLNKLPKMNNLYFRDLNKTLQRRLNSKSLKVICLSKDSQDLKYEIFSRLNLGAVKLKDQELRNCIYRGSFNDMLKEIAEKNKTLRTLFHDNNKRSAYEERILRFFALRNFPNIKGTFKLTMNEYMDKHKSDSPDMIEKAKNQYCFLIDIIKQVLGDDAFFSKSGKELKKFNGAVYDSIIIPFSYFSKKALLKHADTIRKEINHLKLHDKEYQNNVYVGTNSGARVNGRILRVMKILNSIIESDSNEFTPRVFNRETKEMLYYDGCTCSYCGNEILSIEDCEIASRQVV</sequence>
<evidence type="ECO:0000313" key="3">
    <source>
        <dbReference type="Proteomes" id="UP001596528"/>
    </source>
</evidence>
<accession>A0ABW2V1Z2</accession>
<proteinExistence type="predicted"/>
<organism evidence="2 3">
    <name type="scientific">Paenibacillus thermoaerophilus</name>
    <dbReference type="NCBI Taxonomy" id="1215385"/>
    <lineage>
        <taxon>Bacteria</taxon>
        <taxon>Bacillati</taxon>
        <taxon>Bacillota</taxon>
        <taxon>Bacilli</taxon>
        <taxon>Bacillales</taxon>
        <taxon>Paenibacillaceae</taxon>
        <taxon>Paenibacillus</taxon>
    </lineage>
</organism>
<reference evidence="3" key="1">
    <citation type="journal article" date="2019" name="Int. J. Syst. Evol. Microbiol.">
        <title>The Global Catalogue of Microorganisms (GCM) 10K type strain sequencing project: providing services to taxonomists for standard genome sequencing and annotation.</title>
        <authorList>
            <consortium name="The Broad Institute Genomics Platform"/>
            <consortium name="The Broad Institute Genome Sequencing Center for Infectious Disease"/>
            <person name="Wu L."/>
            <person name="Ma J."/>
        </authorList>
    </citation>
    <scope>NUCLEOTIDE SEQUENCE [LARGE SCALE GENOMIC DNA]</scope>
    <source>
        <strain evidence="3">JCM 18657</strain>
    </source>
</reference>
<name>A0ABW2V1Z2_9BACL</name>
<dbReference type="Pfam" id="PF03235">
    <property type="entry name" value="GmrSD_N"/>
    <property type="match status" value="1"/>
</dbReference>
<dbReference type="Proteomes" id="UP001596528">
    <property type="component" value="Unassembled WGS sequence"/>
</dbReference>